<proteinExistence type="predicted"/>
<protein>
    <submittedName>
        <fullName evidence="1">Uncharacterized protein</fullName>
    </submittedName>
</protein>
<reference evidence="1" key="1">
    <citation type="submission" date="2020-11" db="EMBL/GenBank/DDBJ databases">
        <authorList>
            <person name="Tran Van P."/>
        </authorList>
    </citation>
    <scope>NUCLEOTIDE SEQUENCE</scope>
</reference>
<dbReference type="AlphaFoldDB" id="A0A7R9GT06"/>
<accession>A0A7R9GT06</accession>
<evidence type="ECO:0000313" key="1">
    <source>
        <dbReference type="EMBL" id="CAD7395632.1"/>
    </source>
</evidence>
<sequence>MSDRYFCRLPAVGALCSHYVGPTLLPSTGCRSPLFPLCRTDTFAVYRLSEPSVPTMSDRHFCRLPAVGALCSHYVGPTLLPSTGCRSPLFPLCRTDTFAVYRLSEPSVPTMSDRHFCRLPAVGALCSHYEKPPPVHPTEIRTSISPSSAVELNTTSALANYATESKVSIAPCSTKSPIYVMACACALQRTDARMCSGLTHSAPLTRRFDSETHARRRTKPHLPRPYFTGHIWPAGCQLDHTDLN</sequence>
<organism evidence="1">
    <name type="scientific">Timema poppense</name>
    <name type="common">Walking stick</name>
    <dbReference type="NCBI Taxonomy" id="170557"/>
    <lineage>
        <taxon>Eukaryota</taxon>
        <taxon>Metazoa</taxon>
        <taxon>Ecdysozoa</taxon>
        <taxon>Arthropoda</taxon>
        <taxon>Hexapoda</taxon>
        <taxon>Insecta</taxon>
        <taxon>Pterygota</taxon>
        <taxon>Neoptera</taxon>
        <taxon>Polyneoptera</taxon>
        <taxon>Phasmatodea</taxon>
        <taxon>Timematodea</taxon>
        <taxon>Timematoidea</taxon>
        <taxon>Timematidae</taxon>
        <taxon>Timema</taxon>
    </lineage>
</organism>
<dbReference type="EMBL" id="OD000081">
    <property type="protein sequence ID" value="CAD7395632.1"/>
    <property type="molecule type" value="Genomic_DNA"/>
</dbReference>
<gene>
    <name evidence="1" type="ORF">TPSB3V08_LOCUS261</name>
</gene>
<name>A0A7R9GT06_TIMPO</name>